<comment type="similarity">
    <text evidence="7">Belongs to the drug/metabolite transporter (DMT) superfamily. Small multidrug resistance (SMR) (TC 2.A.7.1) family.</text>
</comment>
<evidence type="ECO:0000256" key="8">
    <source>
        <dbReference type="SAM" id="Phobius"/>
    </source>
</evidence>
<keyword evidence="6 8" id="KW-0472">Membrane</keyword>
<dbReference type="EMBL" id="BCMH01000005">
    <property type="protein sequence ID" value="GAX03323.1"/>
    <property type="molecule type" value="Genomic_DNA"/>
</dbReference>
<keyword evidence="3" id="KW-1003">Cell membrane</keyword>
<evidence type="ECO:0000256" key="4">
    <source>
        <dbReference type="ARBA" id="ARBA00022692"/>
    </source>
</evidence>
<proteinExistence type="inferred from homology"/>
<dbReference type="InterPro" id="IPR000390">
    <property type="entry name" value="Small_drug/metabolite_transptr"/>
</dbReference>
<dbReference type="SUPFAM" id="SSF103481">
    <property type="entry name" value="Multidrug resistance efflux transporter EmrE"/>
    <property type="match status" value="1"/>
</dbReference>
<evidence type="ECO:0000313" key="9">
    <source>
        <dbReference type="EMBL" id="GAX03323.1"/>
    </source>
</evidence>
<dbReference type="Gene3D" id="1.10.3730.20">
    <property type="match status" value="1"/>
</dbReference>
<dbReference type="Pfam" id="PF00893">
    <property type="entry name" value="Multi_Drug_Res"/>
    <property type="match status" value="1"/>
</dbReference>
<feature type="transmembrane region" description="Helical" evidence="8">
    <location>
        <begin position="6"/>
        <end position="24"/>
    </location>
</feature>
<gene>
    <name evidence="9" type="ORF">IWT140_00925</name>
</gene>
<dbReference type="InterPro" id="IPR045324">
    <property type="entry name" value="Small_multidrug_res"/>
</dbReference>
<keyword evidence="2" id="KW-0813">Transport</keyword>
<dbReference type="Proteomes" id="UP000198430">
    <property type="component" value="Unassembled WGS sequence"/>
</dbReference>
<sequence>MFKYYVALAVSIVTEIVGTISLKLAKEFTQLSWTFLCLAAFLVMLYSLSYAMRVVPLSVAYGLWSGAGTVLTAALDVVMFQQSFSIGEILGLALIVVGIVSLNWSGEAEEKIDYESLQVEDKMNINRP</sequence>
<protein>
    <submittedName>
        <fullName evidence="9">Small multidrug resistance protein</fullName>
    </submittedName>
</protein>
<dbReference type="GO" id="GO:0022857">
    <property type="term" value="F:transmembrane transporter activity"/>
    <property type="evidence" value="ECO:0007669"/>
    <property type="project" value="InterPro"/>
</dbReference>
<feature type="transmembrane region" description="Helical" evidence="8">
    <location>
        <begin position="58"/>
        <end position="79"/>
    </location>
</feature>
<evidence type="ECO:0000256" key="7">
    <source>
        <dbReference type="RuleBase" id="RU003942"/>
    </source>
</evidence>
<comment type="caution">
    <text evidence="9">The sequence shown here is derived from an EMBL/GenBank/DDBJ whole genome shotgun (WGS) entry which is preliminary data.</text>
</comment>
<evidence type="ECO:0000256" key="6">
    <source>
        <dbReference type="ARBA" id="ARBA00023136"/>
    </source>
</evidence>
<dbReference type="RefSeq" id="WP_089088301.1">
    <property type="nucleotide sequence ID" value="NZ_BCMH01000005.1"/>
</dbReference>
<keyword evidence="5 8" id="KW-1133">Transmembrane helix</keyword>
<evidence type="ECO:0000256" key="1">
    <source>
        <dbReference type="ARBA" id="ARBA00004651"/>
    </source>
</evidence>
<comment type="subcellular location">
    <subcellularLocation>
        <location evidence="1 7">Cell membrane</location>
        <topology evidence="1 7">Multi-pass membrane protein</topology>
    </subcellularLocation>
</comment>
<keyword evidence="10" id="KW-1185">Reference proteome</keyword>
<dbReference type="PANTHER" id="PTHR30561">
    <property type="entry name" value="SMR FAMILY PROTON-DEPENDENT DRUG EFFLUX TRANSPORTER SUGE"/>
    <property type="match status" value="1"/>
</dbReference>
<dbReference type="GO" id="GO:0005886">
    <property type="term" value="C:plasma membrane"/>
    <property type="evidence" value="ECO:0007669"/>
    <property type="project" value="UniProtKB-SubCell"/>
</dbReference>
<evidence type="ECO:0000256" key="2">
    <source>
        <dbReference type="ARBA" id="ARBA00022448"/>
    </source>
</evidence>
<evidence type="ECO:0000256" key="5">
    <source>
        <dbReference type="ARBA" id="ARBA00022989"/>
    </source>
</evidence>
<dbReference type="InterPro" id="IPR037185">
    <property type="entry name" value="EmrE-like"/>
</dbReference>
<dbReference type="AlphaFoldDB" id="A0A1Z5INK7"/>
<evidence type="ECO:0000256" key="3">
    <source>
        <dbReference type="ARBA" id="ARBA00022475"/>
    </source>
</evidence>
<accession>A0A1Z5INK7</accession>
<feature type="transmembrane region" description="Helical" evidence="8">
    <location>
        <begin position="31"/>
        <end position="52"/>
    </location>
</feature>
<feature type="transmembrane region" description="Helical" evidence="8">
    <location>
        <begin position="86"/>
        <end position="104"/>
    </location>
</feature>
<evidence type="ECO:0000313" key="10">
    <source>
        <dbReference type="Proteomes" id="UP000198430"/>
    </source>
</evidence>
<keyword evidence="4 7" id="KW-0812">Transmembrane</keyword>
<dbReference type="PANTHER" id="PTHR30561:SF1">
    <property type="entry name" value="MULTIDRUG TRANSPORTER EMRE"/>
    <property type="match status" value="1"/>
</dbReference>
<organism evidence="9 10">
    <name type="scientific">Secundilactobacillus pentosiphilus</name>
    <dbReference type="NCBI Taxonomy" id="1714682"/>
    <lineage>
        <taxon>Bacteria</taxon>
        <taxon>Bacillati</taxon>
        <taxon>Bacillota</taxon>
        <taxon>Bacilli</taxon>
        <taxon>Lactobacillales</taxon>
        <taxon>Lactobacillaceae</taxon>
        <taxon>Secundilactobacillus</taxon>
    </lineage>
</organism>
<reference evidence="9 10" key="1">
    <citation type="submission" date="2015-11" db="EMBL/GenBank/DDBJ databases">
        <title>Draft genome sequences of new species of the genus Lactobacillus isolated from orchardgrass silage.</title>
        <authorList>
            <person name="Tohno M."/>
            <person name="Tanizawa Y."/>
            <person name="Arita M."/>
        </authorList>
    </citation>
    <scope>NUCLEOTIDE SEQUENCE [LARGE SCALE GENOMIC DNA]</scope>
    <source>
        <strain evidence="9 10">IWT140</strain>
    </source>
</reference>
<name>A0A1Z5INK7_9LACO</name>